<dbReference type="GO" id="GO:0006950">
    <property type="term" value="P:response to stress"/>
    <property type="evidence" value="ECO:0007669"/>
    <property type="project" value="TreeGrafter"/>
</dbReference>
<dbReference type="KEGG" id="nah:F5544_21260"/>
<dbReference type="InterPro" id="IPR036390">
    <property type="entry name" value="WH_DNA-bd_sf"/>
</dbReference>
<dbReference type="EMBL" id="CP046172">
    <property type="protein sequence ID" value="QIS12115.1"/>
    <property type="molecule type" value="Genomic_DNA"/>
</dbReference>
<dbReference type="Proteomes" id="UP000503540">
    <property type="component" value="Chromosome"/>
</dbReference>
<dbReference type="PANTHER" id="PTHR33164">
    <property type="entry name" value="TRANSCRIPTIONAL REGULATOR, MARR FAMILY"/>
    <property type="match status" value="1"/>
</dbReference>
<sequence length="184" mass="20222">MCVCTLLYACARTQVDMIDTVPPDKTTDEHRDAAATAWSALLRVHAQLVPRLDADLRRDPGLPLAWYDVLLELDGVPPLRMSDLGERVVLSRTRVSRLVTEMESAGLVTRTANPDDGRSAFVAITDTGRERLHRAAPRYRDGIAGHFADRLDTAELTALATTLGKILDPPRLSVTNRAGIRSKP</sequence>
<gene>
    <name evidence="2" type="ORF">F5544_21260</name>
</gene>
<evidence type="ECO:0000259" key="1">
    <source>
        <dbReference type="PROSITE" id="PS50995"/>
    </source>
</evidence>
<dbReference type="InterPro" id="IPR039422">
    <property type="entry name" value="MarR/SlyA-like"/>
</dbReference>
<dbReference type="GO" id="GO:0003700">
    <property type="term" value="F:DNA-binding transcription factor activity"/>
    <property type="evidence" value="ECO:0007669"/>
    <property type="project" value="InterPro"/>
</dbReference>
<dbReference type="PANTHER" id="PTHR33164:SF43">
    <property type="entry name" value="HTH-TYPE TRANSCRIPTIONAL REPRESSOR YETL"/>
    <property type="match status" value="1"/>
</dbReference>
<organism evidence="2 3">
    <name type="scientific">Nocardia arthritidis</name>
    <dbReference type="NCBI Taxonomy" id="228602"/>
    <lineage>
        <taxon>Bacteria</taxon>
        <taxon>Bacillati</taxon>
        <taxon>Actinomycetota</taxon>
        <taxon>Actinomycetes</taxon>
        <taxon>Mycobacteriales</taxon>
        <taxon>Nocardiaceae</taxon>
        <taxon>Nocardia</taxon>
    </lineage>
</organism>
<dbReference type="SMART" id="SM00347">
    <property type="entry name" value="HTH_MARR"/>
    <property type="match status" value="1"/>
</dbReference>
<dbReference type="InterPro" id="IPR000835">
    <property type="entry name" value="HTH_MarR-typ"/>
</dbReference>
<dbReference type="AlphaFoldDB" id="A0A6G9YFQ2"/>
<protein>
    <submittedName>
        <fullName evidence="2">MarR family transcriptional regulator</fullName>
    </submittedName>
</protein>
<dbReference type="Pfam" id="PF12802">
    <property type="entry name" value="MarR_2"/>
    <property type="match status" value="1"/>
</dbReference>
<dbReference type="Gene3D" id="1.10.10.10">
    <property type="entry name" value="Winged helix-like DNA-binding domain superfamily/Winged helix DNA-binding domain"/>
    <property type="match status" value="1"/>
</dbReference>
<reference evidence="2 3" key="1">
    <citation type="journal article" date="2019" name="ACS Chem. Biol.">
        <title>Identification and Mobilization of a Cryptic Antibiotic Biosynthesis Gene Locus from a Human-Pathogenic Nocardia Isolate.</title>
        <authorList>
            <person name="Herisse M."/>
            <person name="Ishida K."/>
            <person name="Porter J.L."/>
            <person name="Howden B."/>
            <person name="Hertweck C."/>
            <person name="Stinear T.P."/>
            <person name="Pidot S.J."/>
        </authorList>
    </citation>
    <scope>NUCLEOTIDE SEQUENCE [LARGE SCALE GENOMIC DNA]</scope>
    <source>
        <strain evidence="2 3">AUSMDU00012717</strain>
    </source>
</reference>
<proteinExistence type="predicted"/>
<evidence type="ECO:0000313" key="2">
    <source>
        <dbReference type="EMBL" id="QIS12115.1"/>
    </source>
</evidence>
<evidence type="ECO:0000313" key="3">
    <source>
        <dbReference type="Proteomes" id="UP000503540"/>
    </source>
</evidence>
<keyword evidence="3" id="KW-1185">Reference proteome</keyword>
<name>A0A6G9YFQ2_9NOCA</name>
<dbReference type="InterPro" id="IPR036388">
    <property type="entry name" value="WH-like_DNA-bd_sf"/>
</dbReference>
<feature type="domain" description="HTH marR-type" evidence="1">
    <location>
        <begin position="34"/>
        <end position="168"/>
    </location>
</feature>
<accession>A0A6G9YFQ2</accession>
<dbReference type="SUPFAM" id="SSF46785">
    <property type="entry name" value="Winged helix' DNA-binding domain"/>
    <property type="match status" value="1"/>
</dbReference>
<dbReference type="PROSITE" id="PS50995">
    <property type="entry name" value="HTH_MARR_2"/>
    <property type="match status" value="1"/>
</dbReference>